<name>A0A6A6UVB5_9PLEO</name>
<dbReference type="Proteomes" id="UP000799440">
    <property type="component" value="Unassembled WGS sequence"/>
</dbReference>
<organism evidence="2 3">
    <name type="scientific">Sporormia fimetaria CBS 119925</name>
    <dbReference type="NCBI Taxonomy" id="1340428"/>
    <lineage>
        <taxon>Eukaryota</taxon>
        <taxon>Fungi</taxon>
        <taxon>Dikarya</taxon>
        <taxon>Ascomycota</taxon>
        <taxon>Pezizomycotina</taxon>
        <taxon>Dothideomycetes</taxon>
        <taxon>Pleosporomycetidae</taxon>
        <taxon>Pleosporales</taxon>
        <taxon>Sporormiaceae</taxon>
        <taxon>Sporormia</taxon>
    </lineage>
</organism>
<dbReference type="EMBL" id="MU006613">
    <property type="protein sequence ID" value="KAF2742202.1"/>
    <property type="molecule type" value="Genomic_DNA"/>
</dbReference>
<evidence type="ECO:0000313" key="3">
    <source>
        <dbReference type="Proteomes" id="UP000799440"/>
    </source>
</evidence>
<feature type="region of interest" description="Disordered" evidence="1">
    <location>
        <begin position="101"/>
        <end position="122"/>
    </location>
</feature>
<evidence type="ECO:0000313" key="2">
    <source>
        <dbReference type="EMBL" id="KAF2742202.1"/>
    </source>
</evidence>
<keyword evidence="3" id="KW-1185">Reference proteome</keyword>
<accession>A0A6A6UVB5</accession>
<proteinExistence type="predicted"/>
<gene>
    <name evidence="2" type="ORF">M011DRAFT_293232</name>
</gene>
<evidence type="ECO:0000256" key="1">
    <source>
        <dbReference type="SAM" id="MobiDB-lite"/>
    </source>
</evidence>
<sequence>MSLSPLCPPVQLPSSIPAARIRPLRERLISSGYSLMTTRPLLPFHAHSTPWDRRDSPWPSIRPSRRPCGSLRCSLHFAMGDRVGGPGASSVLPAWLRGRRREDAASNNEDGGLTRRIPDGGYSRRIMHSGPHVLDRSLGAGHPALPSNGSPALEALEDSRSGNAFFSRRAWAAFRNTLHEPHEMVARHNTPTIFTRSARPLARSMGLPDLVCSYPGTNIYEAHNNIRSLGPSVNHSWLLSFIFSDPPSWVLASNPLLHRLFNLEVHLEPIHHGSTQARQEVR</sequence>
<protein>
    <submittedName>
        <fullName evidence="2">Uncharacterized protein</fullName>
    </submittedName>
</protein>
<reference evidence="2" key="1">
    <citation type="journal article" date="2020" name="Stud. Mycol.">
        <title>101 Dothideomycetes genomes: a test case for predicting lifestyles and emergence of pathogens.</title>
        <authorList>
            <person name="Haridas S."/>
            <person name="Albert R."/>
            <person name="Binder M."/>
            <person name="Bloem J."/>
            <person name="Labutti K."/>
            <person name="Salamov A."/>
            <person name="Andreopoulos B."/>
            <person name="Baker S."/>
            <person name="Barry K."/>
            <person name="Bills G."/>
            <person name="Bluhm B."/>
            <person name="Cannon C."/>
            <person name="Castanera R."/>
            <person name="Culley D."/>
            <person name="Daum C."/>
            <person name="Ezra D."/>
            <person name="Gonzalez J."/>
            <person name="Henrissat B."/>
            <person name="Kuo A."/>
            <person name="Liang C."/>
            <person name="Lipzen A."/>
            <person name="Lutzoni F."/>
            <person name="Magnuson J."/>
            <person name="Mondo S."/>
            <person name="Nolan M."/>
            <person name="Ohm R."/>
            <person name="Pangilinan J."/>
            <person name="Park H.-J."/>
            <person name="Ramirez L."/>
            <person name="Alfaro M."/>
            <person name="Sun H."/>
            <person name="Tritt A."/>
            <person name="Yoshinaga Y."/>
            <person name="Zwiers L.-H."/>
            <person name="Turgeon B."/>
            <person name="Goodwin S."/>
            <person name="Spatafora J."/>
            <person name="Crous P."/>
            <person name="Grigoriev I."/>
        </authorList>
    </citation>
    <scope>NUCLEOTIDE SEQUENCE</scope>
    <source>
        <strain evidence="2">CBS 119925</strain>
    </source>
</reference>
<dbReference type="AlphaFoldDB" id="A0A6A6UVB5"/>